<organism evidence="2">
    <name type="scientific">Cyprideis torosa</name>
    <dbReference type="NCBI Taxonomy" id="163714"/>
    <lineage>
        <taxon>Eukaryota</taxon>
        <taxon>Metazoa</taxon>
        <taxon>Ecdysozoa</taxon>
        <taxon>Arthropoda</taxon>
        <taxon>Crustacea</taxon>
        <taxon>Oligostraca</taxon>
        <taxon>Ostracoda</taxon>
        <taxon>Podocopa</taxon>
        <taxon>Podocopida</taxon>
        <taxon>Cytherocopina</taxon>
        <taxon>Cytheroidea</taxon>
        <taxon>Cytherideidae</taxon>
        <taxon>Cyprideis</taxon>
    </lineage>
</organism>
<feature type="compositionally biased region" description="Low complexity" evidence="1">
    <location>
        <begin position="74"/>
        <end position="91"/>
    </location>
</feature>
<sequence length="119" mass="13134">MSLAKTYRLPKDLRSLMAKIDAIQISESTLEFEMISESSKSAQRSLSVPTTTTPVSLQTEQLVTTRTPRDGGFSEESPSSSEQELLPSQELISRKFPPSAREVVAQSELLENLLDSAFV</sequence>
<dbReference type="EMBL" id="OB677408">
    <property type="protein sequence ID" value="CAD7236231.1"/>
    <property type="molecule type" value="Genomic_DNA"/>
</dbReference>
<feature type="compositionally biased region" description="Low complexity" evidence="1">
    <location>
        <begin position="45"/>
        <end position="57"/>
    </location>
</feature>
<name>A0A7R8WQJ5_9CRUS</name>
<protein>
    <submittedName>
        <fullName evidence="2">Uncharacterized protein</fullName>
    </submittedName>
</protein>
<feature type="region of interest" description="Disordered" evidence="1">
    <location>
        <begin position="41"/>
        <end position="92"/>
    </location>
</feature>
<dbReference type="AlphaFoldDB" id="A0A7R8WQJ5"/>
<accession>A0A7R8WQJ5</accession>
<gene>
    <name evidence="2" type="ORF">CTOB1V02_LOCUS14046</name>
</gene>
<reference evidence="2" key="1">
    <citation type="submission" date="2020-11" db="EMBL/GenBank/DDBJ databases">
        <authorList>
            <person name="Tran Van P."/>
        </authorList>
    </citation>
    <scope>NUCLEOTIDE SEQUENCE</scope>
</reference>
<evidence type="ECO:0000313" key="2">
    <source>
        <dbReference type="EMBL" id="CAD7236231.1"/>
    </source>
</evidence>
<proteinExistence type="predicted"/>
<evidence type="ECO:0000256" key="1">
    <source>
        <dbReference type="SAM" id="MobiDB-lite"/>
    </source>
</evidence>